<dbReference type="InterPro" id="IPR007213">
    <property type="entry name" value="Ppm1/Ppm2/Tcmp"/>
</dbReference>
<sequence length="289" mass="30861">MQHGGVELTAYLVNESRARKPDLAEDPLAGAWIPDGDRSAVRTLWREFADAVYPHDDLVVSLRGRYIADTLTRALRADPDTVLVVCGAGFSSYPWLLPFPAALEADLPAMAAAKRRRAAELTASGAVPEREVRHLAVDLTTAEGRAEVTAAARELADGRPVAYVAEGVVFYLPPDAARAVVTLGAGFGTTAVTAVSYWPAAAAGCRVLAEQRDWFLRRDVPADASHLTHDELESLFGTPVEDRGPEDLQRRYLGEVSVSEADLIPEYVAVSWAAASRAADRAAAPGSGA</sequence>
<dbReference type="STRING" id="380248.SAMN05216251_10670"/>
<dbReference type="SUPFAM" id="SSF53335">
    <property type="entry name" value="S-adenosyl-L-methionine-dependent methyltransferases"/>
    <property type="match status" value="1"/>
</dbReference>
<gene>
    <name evidence="3" type="ORF">SAMN05216251_10670</name>
</gene>
<keyword evidence="1 3" id="KW-0489">Methyltransferase</keyword>
<evidence type="ECO:0000313" key="3">
    <source>
        <dbReference type="EMBL" id="SFE88900.1"/>
    </source>
</evidence>
<dbReference type="InterPro" id="IPR029063">
    <property type="entry name" value="SAM-dependent_MTases_sf"/>
</dbReference>
<accession>A0A1I2E9F7</accession>
<dbReference type="Proteomes" id="UP000199323">
    <property type="component" value="Unassembled WGS sequence"/>
</dbReference>
<dbReference type="Pfam" id="PF04072">
    <property type="entry name" value="LCM"/>
    <property type="match status" value="1"/>
</dbReference>
<reference evidence="3 4" key="1">
    <citation type="submission" date="2016-10" db="EMBL/GenBank/DDBJ databases">
        <authorList>
            <person name="de Groot N.N."/>
        </authorList>
    </citation>
    <scope>NUCLEOTIDE SEQUENCE [LARGE SCALE GENOMIC DNA]</scope>
    <source>
        <strain evidence="3 4">CGMCC 4.3510</strain>
    </source>
</reference>
<proteinExistence type="predicted"/>
<evidence type="ECO:0000256" key="2">
    <source>
        <dbReference type="ARBA" id="ARBA00022679"/>
    </source>
</evidence>
<dbReference type="PANTHER" id="PTHR43619">
    <property type="entry name" value="S-ADENOSYL-L-METHIONINE-DEPENDENT METHYLTRANSFERASE YKTD-RELATED"/>
    <property type="match status" value="1"/>
</dbReference>
<dbReference type="Gene3D" id="3.40.50.150">
    <property type="entry name" value="Vaccinia Virus protein VP39"/>
    <property type="match status" value="1"/>
</dbReference>
<keyword evidence="4" id="KW-1185">Reference proteome</keyword>
<dbReference type="OrthoDB" id="4103064at2"/>
<dbReference type="EMBL" id="FONG01000006">
    <property type="protein sequence ID" value="SFE88900.1"/>
    <property type="molecule type" value="Genomic_DNA"/>
</dbReference>
<dbReference type="RefSeq" id="WP_093713466.1">
    <property type="nucleotide sequence ID" value="NZ_FONG01000006.1"/>
</dbReference>
<name>A0A1I2E9F7_9ACTN</name>
<protein>
    <submittedName>
        <fullName evidence="3">Leucine carboxyl methyltransferase</fullName>
    </submittedName>
</protein>
<dbReference type="GO" id="GO:0032259">
    <property type="term" value="P:methylation"/>
    <property type="evidence" value="ECO:0007669"/>
    <property type="project" value="UniProtKB-KW"/>
</dbReference>
<evidence type="ECO:0000313" key="4">
    <source>
        <dbReference type="Proteomes" id="UP000199323"/>
    </source>
</evidence>
<keyword evidence="2 3" id="KW-0808">Transferase</keyword>
<dbReference type="PANTHER" id="PTHR43619:SF2">
    <property type="entry name" value="S-ADENOSYL-L-METHIONINE-DEPENDENT METHYLTRANSFERASES SUPERFAMILY PROTEIN"/>
    <property type="match status" value="1"/>
</dbReference>
<dbReference type="AlphaFoldDB" id="A0A1I2E9F7"/>
<evidence type="ECO:0000256" key="1">
    <source>
        <dbReference type="ARBA" id="ARBA00022603"/>
    </source>
</evidence>
<dbReference type="GO" id="GO:0008168">
    <property type="term" value="F:methyltransferase activity"/>
    <property type="evidence" value="ECO:0007669"/>
    <property type="project" value="UniProtKB-KW"/>
</dbReference>
<organism evidence="3 4">
    <name type="scientific">Actinacidiphila alni</name>
    <dbReference type="NCBI Taxonomy" id="380248"/>
    <lineage>
        <taxon>Bacteria</taxon>
        <taxon>Bacillati</taxon>
        <taxon>Actinomycetota</taxon>
        <taxon>Actinomycetes</taxon>
        <taxon>Kitasatosporales</taxon>
        <taxon>Streptomycetaceae</taxon>
        <taxon>Actinacidiphila</taxon>
    </lineage>
</organism>